<dbReference type="KEGG" id="nam:NAMH_0599"/>
<evidence type="ECO:0000313" key="3">
    <source>
        <dbReference type="Proteomes" id="UP000000448"/>
    </source>
</evidence>
<dbReference type="eggNOG" id="COG1246">
    <property type="taxonomic scope" value="Bacteria"/>
</dbReference>
<dbReference type="Pfam" id="PF00583">
    <property type="entry name" value="Acetyltransf_1"/>
    <property type="match status" value="1"/>
</dbReference>
<dbReference type="Gene3D" id="3.40.630.30">
    <property type="match status" value="1"/>
</dbReference>
<dbReference type="InterPro" id="IPR000182">
    <property type="entry name" value="GNAT_dom"/>
</dbReference>
<dbReference type="GO" id="GO:0016747">
    <property type="term" value="F:acyltransferase activity, transferring groups other than amino-acyl groups"/>
    <property type="evidence" value="ECO:0007669"/>
    <property type="project" value="InterPro"/>
</dbReference>
<dbReference type="EMBL" id="CP001279">
    <property type="protein sequence ID" value="ACM93758.1"/>
    <property type="molecule type" value="Genomic_DNA"/>
</dbReference>
<dbReference type="CDD" id="cd04301">
    <property type="entry name" value="NAT_SF"/>
    <property type="match status" value="1"/>
</dbReference>
<accession>B9L8Q6</accession>
<dbReference type="PROSITE" id="PS51186">
    <property type="entry name" value="GNAT"/>
    <property type="match status" value="1"/>
</dbReference>
<gene>
    <name evidence="2" type="ordered locus">NAMH_0599</name>
</gene>
<dbReference type="SUPFAM" id="SSF55729">
    <property type="entry name" value="Acyl-CoA N-acyltransferases (Nat)"/>
    <property type="match status" value="1"/>
</dbReference>
<name>B9L8Q6_NAUPA</name>
<dbReference type="STRING" id="598659.NAMH_0599"/>
<dbReference type="Proteomes" id="UP000000448">
    <property type="component" value="Chromosome"/>
</dbReference>
<dbReference type="OrthoDB" id="9792240at2"/>
<sequence length="335" mass="39305">MKSSVFSPFFTYKADIDVKIRDYKKGDGEGVVELFLENYGNTYYKQSFYSPKHWDEMAKSDKYYPIIAKIDSKVVGQFLLTVYDEYIGEVGAVVVHPDYKGRGIMNKMFSYLLKRAQNLGLSSVYGEAIMFHPFSQKANLKQGMVESALQLGEVASWISQKDIKFEKRSGVLVSFKLFKKQRRFINIPKVYENIIKDVYKRAGIKHFRSSRRLKPAIKTSENHLLKLGSIIIDSKVKNFKEKFNKRFAFLKTKHDMIYADVNLKSKNIDEIVEFLNKKGFFYSGVLFNKYEGDDYLRLQYENTHNIEEKLNVCFSRYCKKLSRFVYLDKQRVSRI</sequence>
<feature type="domain" description="N-acetyltransferase" evidence="1">
    <location>
        <begin position="18"/>
        <end position="164"/>
    </location>
</feature>
<evidence type="ECO:0000259" key="1">
    <source>
        <dbReference type="PROSITE" id="PS51186"/>
    </source>
</evidence>
<reference evidence="2 3" key="1">
    <citation type="journal article" date="2009" name="PLoS Genet.">
        <title>Adaptations to submarine hydrothermal environments exemplified by the genome of Nautilia profundicola.</title>
        <authorList>
            <person name="Campbell B.J."/>
            <person name="Smith J.L."/>
            <person name="Hanson T.E."/>
            <person name="Klotz M.G."/>
            <person name="Stein L.Y."/>
            <person name="Lee C.K."/>
            <person name="Wu D."/>
            <person name="Robinson J.M."/>
            <person name="Khouri H.M."/>
            <person name="Eisen J.A."/>
            <person name="Cary S.C."/>
        </authorList>
    </citation>
    <scope>NUCLEOTIDE SEQUENCE [LARGE SCALE GENOMIC DNA]</scope>
    <source>
        <strain evidence="3">ATCC BAA-1463 / DSM 18972 / AmH</strain>
    </source>
</reference>
<organism evidence="2 3">
    <name type="scientific">Nautilia profundicola (strain ATCC BAA-1463 / DSM 18972 / AmH)</name>
    <dbReference type="NCBI Taxonomy" id="598659"/>
    <lineage>
        <taxon>Bacteria</taxon>
        <taxon>Pseudomonadati</taxon>
        <taxon>Campylobacterota</taxon>
        <taxon>Epsilonproteobacteria</taxon>
        <taxon>Nautiliales</taxon>
        <taxon>Nautiliaceae</taxon>
        <taxon>Nautilia</taxon>
    </lineage>
</organism>
<proteinExistence type="predicted"/>
<dbReference type="AlphaFoldDB" id="B9L8Q6"/>
<evidence type="ECO:0000313" key="2">
    <source>
        <dbReference type="EMBL" id="ACM93758.1"/>
    </source>
</evidence>
<dbReference type="HOGENOM" id="CLU_828551_0_0_7"/>
<keyword evidence="3" id="KW-1185">Reference proteome</keyword>
<protein>
    <submittedName>
        <fullName evidence="2">Acetyltransferase, gnat family</fullName>
    </submittedName>
</protein>
<dbReference type="RefSeq" id="WP_015902810.1">
    <property type="nucleotide sequence ID" value="NC_012115.1"/>
</dbReference>
<dbReference type="InterPro" id="IPR016181">
    <property type="entry name" value="Acyl_CoA_acyltransferase"/>
</dbReference>